<dbReference type="Pfam" id="PF08808">
    <property type="entry name" value="RES"/>
    <property type="match status" value="1"/>
</dbReference>
<keyword evidence="4" id="KW-1185">Reference proteome</keyword>
<evidence type="ECO:0000313" key="4">
    <source>
        <dbReference type="Proteomes" id="UP001484097"/>
    </source>
</evidence>
<protein>
    <submittedName>
        <fullName evidence="3">RES domain-containing protein</fullName>
    </submittedName>
</protein>
<reference evidence="3 4" key="1">
    <citation type="submission" date="2024-05" db="EMBL/GenBank/DDBJ databases">
        <authorList>
            <person name="Yi C."/>
        </authorList>
    </citation>
    <scope>NUCLEOTIDE SEQUENCE [LARGE SCALE GENOMIC DNA]</scope>
    <source>
        <strain evidence="3 4">XS13</strain>
    </source>
</reference>
<gene>
    <name evidence="3" type="ORF">ABDK96_16975</name>
</gene>
<dbReference type="RefSeq" id="WP_347922291.1">
    <property type="nucleotide sequence ID" value="NZ_JBDXMX010000023.1"/>
</dbReference>
<sequence>MPVSSQPVWRIGFASEPLAGAGWEYAKDGRFSGRWDDANGEFRTTYLGASLYACLLEVLAFARKDTAVADELDDIEEDAEDAEDAEEYPTAVPGHLDPAWLEPRMGAQAILYGSYCNITASGSIAALRPVFISEGQVPWSGVTADSFVGVVRR</sequence>
<dbReference type="InterPro" id="IPR014914">
    <property type="entry name" value="RES_dom"/>
</dbReference>
<accession>A0ABV0IPF8</accession>
<name>A0ABV0IPF8_9MICC</name>
<evidence type="ECO:0000313" key="3">
    <source>
        <dbReference type="EMBL" id="MEO9249370.1"/>
    </source>
</evidence>
<evidence type="ECO:0000256" key="1">
    <source>
        <dbReference type="SAM" id="MobiDB-lite"/>
    </source>
</evidence>
<feature type="domain" description="RES" evidence="2">
    <location>
        <begin position="7"/>
        <end position="102"/>
    </location>
</feature>
<evidence type="ECO:0000259" key="2">
    <source>
        <dbReference type="Pfam" id="PF08808"/>
    </source>
</evidence>
<feature type="region of interest" description="Disordered" evidence="1">
    <location>
        <begin position="72"/>
        <end position="95"/>
    </location>
</feature>
<comment type="caution">
    <text evidence="3">The sequence shown here is derived from an EMBL/GenBank/DDBJ whole genome shotgun (WGS) entry which is preliminary data.</text>
</comment>
<dbReference type="Proteomes" id="UP001484097">
    <property type="component" value="Unassembled WGS sequence"/>
</dbReference>
<dbReference type="EMBL" id="JBDXMX010000023">
    <property type="protein sequence ID" value="MEO9249370.1"/>
    <property type="molecule type" value="Genomic_DNA"/>
</dbReference>
<proteinExistence type="predicted"/>
<feature type="compositionally biased region" description="Acidic residues" evidence="1">
    <location>
        <begin position="72"/>
        <end position="87"/>
    </location>
</feature>
<organism evidence="3 4">
    <name type="scientific">Citricoccus nitrophenolicus</name>
    <dbReference type="NCBI Taxonomy" id="863575"/>
    <lineage>
        <taxon>Bacteria</taxon>
        <taxon>Bacillati</taxon>
        <taxon>Actinomycetota</taxon>
        <taxon>Actinomycetes</taxon>
        <taxon>Micrococcales</taxon>
        <taxon>Micrococcaceae</taxon>
        <taxon>Citricoccus</taxon>
    </lineage>
</organism>